<dbReference type="SUPFAM" id="SSF63817">
    <property type="entry name" value="Sortase"/>
    <property type="match status" value="1"/>
</dbReference>
<keyword evidence="3" id="KW-1133">Transmembrane helix</keyword>
<keyword evidence="3" id="KW-0812">Transmembrane</keyword>
<keyword evidence="1" id="KW-0378">Hydrolase</keyword>
<gene>
    <name evidence="4" type="ORF">IV54_GL001654</name>
</gene>
<evidence type="ECO:0000256" key="2">
    <source>
        <dbReference type="PIRSR" id="PIRSR605754-1"/>
    </source>
</evidence>
<evidence type="ECO:0000313" key="5">
    <source>
        <dbReference type="Proteomes" id="UP000051906"/>
    </source>
</evidence>
<dbReference type="RefSeq" id="WP_057878184.1">
    <property type="nucleotide sequence ID" value="NZ_JQCA01000043.1"/>
</dbReference>
<feature type="active site" description="Proton donor/acceptor" evidence="2">
    <location>
        <position position="134"/>
    </location>
</feature>
<evidence type="ECO:0008006" key="6">
    <source>
        <dbReference type="Google" id="ProtNLM"/>
    </source>
</evidence>
<proteinExistence type="predicted"/>
<dbReference type="AlphaFoldDB" id="A0A0R2LS89"/>
<dbReference type="CDD" id="cd05827">
    <property type="entry name" value="Sortase_C"/>
    <property type="match status" value="1"/>
</dbReference>
<dbReference type="InterPro" id="IPR005754">
    <property type="entry name" value="Sortase"/>
</dbReference>
<dbReference type="Proteomes" id="UP000051906">
    <property type="component" value="Unassembled WGS sequence"/>
</dbReference>
<feature type="transmembrane region" description="Helical" evidence="3">
    <location>
        <begin position="229"/>
        <end position="250"/>
    </location>
</feature>
<evidence type="ECO:0000256" key="1">
    <source>
        <dbReference type="ARBA" id="ARBA00022801"/>
    </source>
</evidence>
<accession>A0A0R2LS89</accession>
<feature type="active site" description="Acyl-thioester intermediate" evidence="2">
    <location>
        <position position="196"/>
    </location>
</feature>
<dbReference type="STRING" id="616990.IV54_GL001654"/>
<dbReference type="PATRIC" id="fig|616990.3.peg.1749"/>
<keyword evidence="5" id="KW-1185">Reference proteome</keyword>
<organism evidence="4 5">
    <name type="scientific">Levilactobacillus paucivorans</name>
    <dbReference type="NCBI Taxonomy" id="616990"/>
    <lineage>
        <taxon>Bacteria</taxon>
        <taxon>Bacillati</taxon>
        <taxon>Bacillota</taxon>
        <taxon>Bacilli</taxon>
        <taxon>Lactobacillales</taxon>
        <taxon>Lactobacillaceae</taxon>
        <taxon>Levilactobacillus</taxon>
    </lineage>
</organism>
<dbReference type="Gene3D" id="2.40.260.10">
    <property type="entry name" value="Sortase"/>
    <property type="match status" value="1"/>
</dbReference>
<protein>
    <recommendedName>
        <fullName evidence="6">Sortase</fullName>
    </recommendedName>
</protein>
<dbReference type="NCBIfam" id="TIGR01076">
    <property type="entry name" value="sortase_fam"/>
    <property type="match status" value="1"/>
</dbReference>
<evidence type="ECO:0000313" key="4">
    <source>
        <dbReference type="EMBL" id="KRO04134.1"/>
    </source>
</evidence>
<evidence type="ECO:0000256" key="3">
    <source>
        <dbReference type="SAM" id="Phobius"/>
    </source>
</evidence>
<comment type="caution">
    <text evidence="4">The sequence shown here is derived from an EMBL/GenBank/DDBJ whole genome shotgun (WGS) entry which is preliminary data.</text>
</comment>
<sequence length="260" mass="29635">MRKWLAILIFCLGLGVVGYPAANNLVTEWRQEGVLTAYKSQLKTASASQLRALRRALQRQETLNKTQVKDPFKTRTERFVETTPLALVAIPSVDVELPVFEGTSEKVLQKYAGLVQGTDIPQGKQNQHSLITAHRGLTGNQLFTDLWRVEKGDRFYLKNAYGMMTYKVTSIRKVKANASRPIQRDATKNQVTLMTCTPYMVNSHRLLVTGHKIPNEVEKIPEGKLVWDWYKVMLLVLVGVLFIWGMWAGIRYNRQAKEDL</sequence>
<reference evidence="4 5" key="1">
    <citation type="journal article" date="2015" name="Genome Announc.">
        <title>Expanding the biotechnology potential of lactobacilli through comparative genomics of 213 strains and associated genera.</title>
        <authorList>
            <person name="Sun Z."/>
            <person name="Harris H.M."/>
            <person name="McCann A."/>
            <person name="Guo C."/>
            <person name="Argimon S."/>
            <person name="Zhang W."/>
            <person name="Yang X."/>
            <person name="Jeffery I.B."/>
            <person name="Cooney J.C."/>
            <person name="Kagawa T.F."/>
            <person name="Liu W."/>
            <person name="Song Y."/>
            <person name="Salvetti E."/>
            <person name="Wrobel A."/>
            <person name="Rasinkangas P."/>
            <person name="Parkhill J."/>
            <person name="Rea M.C."/>
            <person name="O'Sullivan O."/>
            <person name="Ritari J."/>
            <person name="Douillard F.P."/>
            <person name="Paul Ross R."/>
            <person name="Yang R."/>
            <person name="Briner A.E."/>
            <person name="Felis G.E."/>
            <person name="de Vos W.M."/>
            <person name="Barrangou R."/>
            <person name="Klaenhammer T.R."/>
            <person name="Caufield P.W."/>
            <person name="Cui Y."/>
            <person name="Zhang H."/>
            <person name="O'Toole P.W."/>
        </authorList>
    </citation>
    <scope>NUCLEOTIDE SEQUENCE [LARGE SCALE GENOMIC DNA]</scope>
    <source>
        <strain evidence="4 5">DSM 22467</strain>
    </source>
</reference>
<dbReference type="InterPro" id="IPR042002">
    <property type="entry name" value="Sortase_C"/>
</dbReference>
<dbReference type="GO" id="GO:0016787">
    <property type="term" value="F:hydrolase activity"/>
    <property type="evidence" value="ECO:0007669"/>
    <property type="project" value="UniProtKB-KW"/>
</dbReference>
<keyword evidence="3" id="KW-0472">Membrane</keyword>
<dbReference type="NCBIfam" id="NF033745">
    <property type="entry name" value="class_C_sortase"/>
    <property type="match status" value="1"/>
</dbReference>
<dbReference type="OrthoDB" id="1648028at2"/>
<dbReference type="EMBL" id="JQCA01000043">
    <property type="protein sequence ID" value="KRO04134.1"/>
    <property type="molecule type" value="Genomic_DNA"/>
</dbReference>
<dbReference type="InterPro" id="IPR023365">
    <property type="entry name" value="Sortase_dom-sf"/>
</dbReference>
<name>A0A0R2LS89_9LACO</name>
<dbReference type="Pfam" id="PF04203">
    <property type="entry name" value="Sortase"/>
    <property type="match status" value="1"/>
</dbReference>